<sequence>MNPLAIKPLFAFGSLAETAEAIAALGGNRPEGARIGVLRQGGRWCVYLWDVSAGAVVLDRRNPAALAGLLECGSFAEAAEYAAAHEASNPMILQLAGGAWLVSGNQLAYRRSQTPARQPAAASNRHKRRKR</sequence>
<proteinExistence type="predicted"/>
<evidence type="ECO:0000313" key="3">
    <source>
        <dbReference type="Proteomes" id="UP000282435"/>
    </source>
</evidence>
<feature type="region of interest" description="Disordered" evidence="1">
    <location>
        <begin position="109"/>
        <end position="131"/>
    </location>
</feature>
<accession>A0A3S9SLL2</accession>
<reference evidence="2 3" key="1">
    <citation type="submission" date="2018-12" db="EMBL/GenBank/DDBJ databases">
        <title>Genome sequencing of Eikenella corrodens KCOM 3110 (= JS217).</title>
        <authorList>
            <person name="Koo J.-K."/>
            <person name="Park S.-N."/>
            <person name="Lim Y.K."/>
        </authorList>
    </citation>
    <scope>NUCLEOTIDE SEQUENCE [LARGE SCALE GENOMIC DNA]</scope>
    <source>
        <strain evidence="2 3">KCOM 3110</strain>
    </source>
</reference>
<gene>
    <name evidence="2" type="ORF">ELB75_10730</name>
</gene>
<dbReference type="AlphaFoldDB" id="A0A3S9SLL2"/>
<name>A0A3S9SLL2_EIKCO</name>
<protein>
    <submittedName>
        <fullName evidence="2">Uncharacterized protein</fullName>
    </submittedName>
</protein>
<evidence type="ECO:0000256" key="1">
    <source>
        <dbReference type="SAM" id="MobiDB-lite"/>
    </source>
</evidence>
<dbReference type="RefSeq" id="WP_126983891.1">
    <property type="nucleotide sequence ID" value="NZ_CP034670.1"/>
</dbReference>
<dbReference type="Proteomes" id="UP000282435">
    <property type="component" value="Chromosome"/>
</dbReference>
<evidence type="ECO:0000313" key="2">
    <source>
        <dbReference type="EMBL" id="AZR60436.1"/>
    </source>
</evidence>
<organism evidence="2 3">
    <name type="scientific">Eikenella corrodens</name>
    <dbReference type="NCBI Taxonomy" id="539"/>
    <lineage>
        <taxon>Bacteria</taxon>
        <taxon>Pseudomonadati</taxon>
        <taxon>Pseudomonadota</taxon>
        <taxon>Betaproteobacteria</taxon>
        <taxon>Neisseriales</taxon>
        <taxon>Neisseriaceae</taxon>
        <taxon>Eikenella</taxon>
    </lineage>
</organism>
<dbReference type="EMBL" id="CP034670">
    <property type="protein sequence ID" value="AZR60436.1"/>
    <property type="molecule type" value="Genomic_DNA"/>
</dbReference>